<accession>A0A1G8UD06</accession>
<dbReference type="AlphaFoldDB" id="A0A1G8UD06"/>
<keyword evidence="3" id="KW-1185">Reference proteome</keyword>
<name>A0A1G8UD06_9EURY</name>
<evidence type="ECO:0000313" key="3">
    <source>
        <dbReference type="Proteomes" id="UP000198882"/>
    </source>
</evidence>
<evidence type="ECO:0008006" key="4">
    <source>
        <dbReference type="Google" id="ProtNLM"/>
    </source>
</evidence>
<sequence>MTETDTAVVDRIVDGKTAVLLLEAGDTVVDERTMAVESLPEDGQHEGAVFDVVLEDDELRELTYRPSVERERRESAQERFDRLSERLPDE</sequence>
<reference evidence="3" key="1">
    <citation type="submission" date="2016-10" db="EMBL/GenBank/DDBJ databases">
        <authorList>
            <person name="Varghese N."/>
            <person name="Submissions S."/>
        </authorList>
    </citation>
    <scope>NUCLEOTIDE SEQUENCE [LARGE SCALE GENOMIC DNA]</scope>
    <source>
        <strain evidence="3">B4,CECT 8067,JCM 17497</strain>
    </source>
</reference>
<dbReference type="OrthoDB" id="299121at2157"/>
<proteinExistence type="predicted"/>
<protein>
    <recommendedName>
        <fullName evidence="4">DUF3006 family protein</fullName>
    </recommendedName>
</protein>
<dbReference type="InterPro" id="IPR021377">
    <property type="entry name" value="DUF3006"/>
</dbReference>
<gene>
    <name evidence="2" type="ORF">SAMN04515672_0836</name>
</gene>
<feature type="region of interest" description="Disordered" evidence="1">
    <location>
        <begin position="68"/>
        <end position="90"/>
    </location>
</feature>
<evidence type="ECO:0000256" key="1">
    <source>
        <dbReference type="SAM" id="MobiDB-lite"/>
    </source>
</evidence>
<organism evidence="2 3">
    <name type="scientific">Natronorubrum texcoconense</name>
    <dbReference type="NCBI Taxonomy" id="1095776"/>
    <lineage>
        <taxon>Archaea</taxon>
        <taxon>Methanobacteriati</taxon>
        <taxon>Methanobacteriota</taxon>
        <taxon>Stenosarchaea group</taxon>
        <taxon>Halobacteria</taxon>
        <taxon>Halobacteriales</taxon>
        <taxon>Natrialbaceae</taxon>
        <taxon>Natronorubrum</taxon>
    </lineage>
</organism>
<dbReference type="Pfam" id="PF11213">
    <property type="entry name" value="DUF3006"/>
    <property type="match status" value="1"/>
</dbReference>
<dbReference type="RefSeq" id="WP_090303315.1">
    <property type="nucleotide sequence ID" value="NZ_FNFE01000001.1"/>
</dbReference>
<dbReference type="EMBL" id="FNFE01000001">
    <property type="protein sequence ID" value="SDJ51659.1"/>
    <property type="molecule type" value="Genomic_DNA"/>
</dbReference>
<evidence type="ECO:0000313" key="2">
    <source>
        <dbReference type="EMBL" id="SDJ51659.1"/>
    </source>
</evidence>
<dbReference type="STRING" id="1095776.SAMN04515672_0836"/>
<dbReference type="Proteomes" id="UP000198882">
    <property type="component" value="Unassembled WGS sequence"/>
</dbReference>